<dbReference type="Gene3D" id="2.40.330.10">
    <property type="entry name" value="DNA-binding pseudobarrel domain"/>
    <property type="match status" value="1"/>
</dbReference>
<keyword evidence="1" id="KW-0805">Transcription regulation</keyword>
<organism evidence="6 7">
    <name type="scientific">Sphagnum troendelagicum</name>
    <dbReference type="NCBI Taxonomy" id="128251"/>
    <lineage>
        <taxon>Eukaryota</taxon>
        <taxon>Viridiplantae</taxon>
        <taxon>Streptophyta</taxon>
        <taxon>Embryophyta</taxon>
        <taxon>Bryophyta</taxon>
        <taxon>Sphagnophytina</taxon>
        <taxon>Sphagnopsida</taxon>
        <taxon>Sphagnales</taxon>
        <taxon>Sphagnaceae</taxon>
        <taxon>Sphagnum</taxon>
    </lineage>
</organism>
<keyword evidence="2" id="KW-0238">DNA-binding</keyword>
<protein>
    <recommendedName>
        <fullName evidence="5">TF-B3 domain-containing protein</fullName>
    </recommendedName>
</protein>
<dbReference type="InterPro" id="IPR003340">
    <property type="entry name" value="B3_DNA-bd"/>
</dbReference>
<dbReference type="EMBL" id="OZ019896">
    <property type="protein sequence ID" value="CAK9224089.1"/>
    <property type="molecule type" value="Genomic_DNA"/>
</dbReference>
<dbReference type="PROSITE" id="PS50863">
    <property type="entry name" value="B3"/>
    <property type="match status" value="1"/>
</dbReference>
<evidence type="ECO:0000256" key="4">
    <source>
        <dbReference type="ARBA" id="ARBA00023242"/>
    </source>
</evidence>
<dbReference type="PANTHER" id="PTHR31140">
    <property type="entry name" value="B3 DOMAIN-CONTAINING TRANSCRIPTION FACTOR ABI3"/>
    <property type="match status" value="1"/>
</dbReference>
<evidence type="ECO:0000256" key="1">
    <source>
        <dbReference type="ARBA" id="ARBA00023015"/>
    </source>
</evidence>
<keyword evidence="4" id="KW-0539">Nucleus</keyword>
<accession>A0ABP0UMP2</accession>
<evidence type="ECO:0000313" key="7">
    <source>
        <dbReference type="Proteomes" id="UP001497512"/>
    </source>
</evidence>
<dbReference type="Pfam" id="PF02362">
    <property type="entry name" value="B3"/>
    <property type="match status" value="1"/>
</dbReference>
<feature type="domain" description="TF-B3" evidence="5">
    <location>
        <begin position="411"/>
        <end position="519"/>
    </location>
</feature>
<evidence type="ECO:0000313" key="6">
    <source>
        <dbReference type="EMBL" id="CAK9224089.1"/>
    </source>
</evidence>
<dbReference type="SMART" id="SM01019">
    <property type="entry name" value="B3"/>
    <property type="match status" value="1"/>
</dbReference>
<dbReference type="PANTHER" id="PTHR31140:SF81">
    <property type="entry name" value="B3 DOMAIN-CONTAINING TRANSCRIPTION FACTOR ABI3"/>
    <property type="match status" value="1"/>
</dbReference>
<keyword evidence="3" id="KW-0804">Transcription</keyword>
<keyword evidence="7" id="KW-1185">Reference proteome</keyword>
<dbReference type="SUPFAM" id="SSF101936">
    <property type="entry name" value="DNA-binding pseudobarrel domain"/>
    <property type="match status" value="1"/>
</dbReference>
<dbReference type="CDD" id="cd10017">
    <property type="entry name" value="B3_DNA"/>
    <property type="match status" value="1"/>
</dbReference>
<dbReference type="Proteomes" id="UP001497512">
    <property type="component" value="Chromosome 4"/>
</dbReference>
<dbReference type="InterPro" id="IPR015300">
    <property type="entry name" value="DNA-bd_pseudobarrel_sf"/>
</dbReference>
<reference evidence="6" key="1">
    <citation type="submission" date="2024-02" db="EMBL/GenBank/DDBJ databases">
        <authorList>
            <consortium name="ELIXIR-Norway"/>
            <consortium name="Elixir Norway"/>
        </authorList>
    </citation>
    <scope>NUCLEOTIDE SEQUENCE</scope>
</reference>
<name>A0ABP0UMP2_9BRYO</name>
<evidence type="ECO:0000256" key="3">
    <source>
        <dbReference type="ARBA" id="ARBA00023163"/>
    </source>
</evidence>
<evidence type="ECO:0000259" key="5">
    <source>
        <dbReference type="PROSITE" id="PS50863"/>
    </source>
</evidence>
<sequence>MEVVQPRLNMFMSSSSSNSSLLKSMESPPAARSSSLLLGGAQGPAAAWSDLAVMRSDVMEYQGSQAAAPATRVVLQQHMDAATDLDPLATNWLDSHPSSDELADVVEHWPNLQPFTSPLMAMENSPSCSTGNHEQDVVVRGTMSVVTSSSAAAHAPVEFTTMSKCHKFEEPGSIGSFSYGSLLQQPEEEEEDPRWRMTLPDFQHWQQLCLQPQYTDFCNSRQQVLQPAAIASSFRPMPDIPYDAQDARDLSTYPSSSSSAAAASATHGLQAAVPLPPSIPSHLLHAASEPGSYLVAGLGLEQALIGSSPLQSVHNDFKAAAATIPASCVSKQAVAITMRAARKSRMAARQRSHSSISRHHNRNGASLMGRCTSSSRVLQSCHLKKLQMQQDLSFAVTQGQGNNMDALVFLLHKELRPSDVSNLGRIVLPKKEAEYHLPFLQAREGMSLAMEDFDSGKIWTFRYRFWPNNKSRMYLLEITGDFVRAHNLQEGDLLILYRNALQGNYVVRGEKHIVLEGARKPNSVKAKSMQSQPDLLRGVE</sequence>
<proteinExistence type="predicted"/>
<evidence type="ECO:0000256" key="2">
    <source>
        <dbReference type="ARBA" id="ARBA00023125"/>
    </source>
</evidence>
<dbReference type="InterPro" id="IPR044800">
    <property type="entry name" value="LEC2-like"/>
</dbReference>
<gene>
    <name evidence="6" type="ORF">CSSPTR1EN2_LOCUS17157</name>
</gene>